<dbReference type="NCBIfam" id="TIGR01669">
    <property type="entry name" value="phage_XkdX"/>
    <property type="match status" value="1"/>
</dbReference>
<gene>
    <name evidence="1" type="ORF">C7R92_30890</name>
</gene>
<dbReference type="EMBL" id="PXZO01000073">
    <property type="protein sequence ID" value="PSK01917.1"/>
    <property type="molecule type" value="Genomic_DNA"/>
</dbReference>
<evidence type="ECO:0000313" key="2">
    <source>
        <dbReference type="Proteomes" id="UP000241645"/>
    </source>
</evidence>
<sequence length="55" mass="6270">MPGGFSICLLYRFGEYTAEDVTRFVELGKLTPEQYEGITCEKYDASVVEQQETVQ</sequence>
<organism evidence="1 2">
    <name type="scientific">Brevibacillus porteri</name>
    <dbReference type="NCBI Taxonomy" id="2126350"/>
    <lineage>
        <taxon>Bacteria</taxon>
        <taxon>Bacillati</taxon>
        <taxon>Bacillota</taxon>
        <taxon>Bacilli</taxon>
        <taxon>Bacillales</taxon>
        <taxon>Paenibacillaceae</taxon>
        <taxon>Brevibacillus</taxon>
    </lineage>
</organism>
<evidence type="ECO:0000313" key="1">
    <source>
        <dbReference type="EMBL" id="PSK01917.1"/>
    </source>
</evidence>
<dbReference type="Pfam" id="PF09693">
    <property type="entry name" value="Phage_XkdX"/>
    <property type="match status" value="1"/>
</dbReference>
<keyword evidence="2" id="KW-1185">Reference proteome</keyword>
<dbReference type="GeneID" id="95754477"/>
<proteinExistence type="predicted"/>
<reference evidence="1 2" key="1">
    <citation type="submission" date="2018-03" db="EMBL/GenBank/DDBJ databases">
        <title>Brevisbacillus phylogenomics.</title>
        <authorList>
            <person name="Dunlap C."/>
        </authorList>
    </citation>
    <scope>NUCLEOTIDE SEQUENCE [LARGE SCALE GENOMIC DNA]</scope>
    <source>
        <strain evidence="1 2">NRRL B-41110</strain>
    </source>
</reference>
<dbReference type="Proteomes" id="UP000241645">
    <property type="component" value="Unassembled WGS sequence"/>
</dbReference>
<dbReference type="InterPro" id="IPR010022">
    <property type="entry name" value="XkdX"/>
</dbReference>
<protein>
    <submittedName>
        <fullName evidence="1">XkdX family protein</fullName>
    </submittedName>
</protein>
<accession>A0ABX5FIW0</accession>
<dbReference type="RefSeq" id="WP_106836783.1">
    <property type="nucleotide sequence ID" value="NZ_JARMEW010000051.1"/>
</dbReference>
<name>A0ABX5FIW0_9BACL</name>
<comment type="caution">
    <text evidence="1">The sequence shown here is derived from an EMBL/GenBank/DDBJ whole genome shotgun (WGS) entry which is preliminary data.</text>
</comment>